<name>L0B2Y0_THEEQ</name>
<dbReference type="OrthoDB" id="9995434at2759"/>
<sequence>MESKTPLSHLIALLREKKLDALIVDHDDPHASEIPHETYDRLSFISGFTGSSGCALITTSKSYLWTDSRYFIQAEKELSSPWILMKLREKGVPLIHDFILQNPDLKKIGFDLYTTSYNTHKFWKEKLHDRELVGLTANPIDEIWSDKRPQFPLHSVKVHELRYSGLSVTDKMLKFREEMLKRGSDAIVLTLLDEIAYALNLRGSDSDVSPFFYSYLVIEKEAITLFIESKKVDDLIIKYLNSHKVSVRGYNEIFKYLENLGVTSDTDTTTTYKIWVSPSVSVYICNSFLQSNSEVLKRELIVENTPICNIKVDRPINILIIIQARKNDTELQGMAEAHILDGIALARFFGDVLNKKEDGTLFKETEFTLGELSTRYRLDEDECVGYSFPPISAIGSNGAIVHYRPDKENSSLIEPKMYLLDSGGQFYGGTTDVTRTVHFGDPTPEEKEAYTLVLKGHLALRQAIFPENTSGLSLDVLARQYLWKTGRNYYHGTGHGVGAFLNVHEGPASISTLSKTATGRLSVVYLEEGMVLSNEPGYYKEGEFGIRIENVVYVKPLGDDFSEDSRKYFTFDDFTLVPYCKELLDHSILTKEEKEWINEYHKRIADTLIPRMLERSSHEYESAIEYIKKSAEPI</sequence>
<keyword evidence="10" id="KW-1185">Reference proteome</keyword>
<dbReference type="InterPro" id="IPR000587">
    <property type="entry name" value="Creatinase_N"/>
</dbReference>
<dbReference type="Pfam" id="PF00557">
    <property type="entry name" value="Peptidase_M24"/>
    <property type="match status" value="1"/>
</dbReference>
<feature type="domain" description="Creatinase N-terminal" evidence="7">
    <location>
        <begin position="7"/>
        <end position="137"/>
    </location>
</feature>
<dbReference type="CDD" id="cd01085">
    <property type="entry name" value="APP"/>
    <property type="match status" value="1"/>
</dbReference>
<dbReference type="InterPro" id="IPR033740">
    <property type="entry name" value="Pept_M24B"/>
</dbReference>
<dbReference type="SUPFAM" id="SSF53092">
    <property type="entry name" value="Creatinase/prolidase N-terminal domain"/>
    <property type="match status" value="1"/>
</dbReference>
<evidence type="ECO:0000259" key="7">
    <source>
        <dbReference type="Pfam" id="PF01321"/>
    </source>
</evidence>
<dbReference type="EC" id="3.4.11.9" evidence="9"/>
<dbReference type="SUPFAM" id="SSF55920">
    <property type="entry name" value="Creatinase/aminopeptidase"/>
    <property type="match status" value="1"/>
</dbReference>
<dbReference type="InterPro" id="IPR000994">
    <property type="entry name" value="Pept_M24"/>
</dbReference>
<accession>L0B2Y0</accession>
<keyword evidence="4 9" id="KW-0378">Hydrolase</keyword>
<organism evidence="9 10">
    <name type="scientific">Theileria equi strain WA</name>
    <dbReference type="NCBI Taxonomy" id="1537102"/>
    <lineage>
        <taxon>Eukaryota</taxon>
        <taxon>Sar</taxon>
        <taxon>Alveolata</taxon>
        <taxon>Apicomplexa</taxon>
        <taxon>Aconoidasida</taxon>
        <taxon>Piroplasmida</taxon>
        <taxon>Theileriidae</taxon>
        <taxon>Theileria</taxon>
    </lineage>
</organism>
<dbReference type="InterPro" id="IPR036005">
    <property type="entry name" value="Creatinase/aminopeptidase-like"/>
</dbReference>
<dbReference type="GO" id="GO:0046872">
    <property type="term" value="F:metal ion binding"/>
    <property type="evidence" value="ECO:0007669"/>
    <property type="project" value="UniProtKB-KW"/>
</dbReference>
<evidence type="ECO:0000256" key="5">
    <source>
        <dbReference type="ARBA" id="ARBA00023211"/>
    </source>
</evidence>
<evidence type="ECO:0000256" key="3">
    <source>
        <dbReference type="ARBA" id="ARBA00022723"/>
    </source>
</evidence>
<dbReference type="Pfam" id="PF16188">
    <property type="entry name" value="Peptidase_M24_C"/>
    <property type="match status" value="1"/>
</dbReference>
<gene>
    <name evidence="9" type="ORF">BEWA_009950</name>
</gene>
<keyword evidence="5" id="KW-0464">Manganese</keyword>
<proteinExistence type="inferred from homology"/>
<evidence type="ECO:0000259" key="8">
    <source>
        <dbReference type="Pfam" id="PF16188"/>
    </source>
</evidence>
<dbReference type="InterPro" id="IPR050422">
    <property type="entry name" value="X-Pro_aminopeptidase_P"/>
</dbReference>
<evidence type="ECO:0000256" key="1">
    <source>
        <dbReference type="ARBA" id="ARBA00001936"/>
    </source>
</evidence>
<dbReference type="RefSeq" id="XP_004831247.1">
    <property type="nucleotide sequence ID" value="XM_004831190.1"/>
</dbReference>
<keyword evidence="9" id="KW-0031">Aminopeptidase</keyword>
<dbReference type="PANTHER" id="PTHR43763:SF6">
    <property type="entry name" value="XAA-PRO AMINOPEPTIDASE 1"/>
    <property type="match status" value="1"/>
</dbReference>
<evidence type="ECO:0000259" key="6">
    <source>
        <dbReference type="Pfam" id="PF00557"/>
    </source>
</evidence>
<dbReference type="Pfam" id="PF01321">
    <property type="entry name" value="Creatinase_N"/>
    <property type="match status" value="1"/>
</dbReference>
<dbReference type="Proteomes" id="UP000031512">
    <property type="component" value="Chromosome 3"/>
</dbReference>
<evidence type="ECO:0000256" key="2">
    <source>
        <dbReference type="ARBA" id="ARBA00008766"/>
    </source>
</evidence>
<dbReference type="KEGG" id="beq:BEWA_009950"/>
<comment type="cofactor">
    <cofactor evidence="1">
        <name>Mn(2+)</name>
        <dbReference type="ChEBI" id="CHEBI:29035"/>
    </cofactor>
</comment>
<dbReference type="GeneID" id="15805710"/>
<evidence type="ECO:0000256" key="4">
    <source>
        <dbReference type="ARBA" id="ARBA00022801"/>
    </source>
</evidence>
<dbReference type="EMBL" id="CP001670">
    <property type="protein sequence ID" value="AFZ81581.1"/>
    <property type="molecule type" value="Genomic_DNA"/>
</dbReference>
<evidence type="ECO:0000313" key="10">
    <source>
        <dbReference type="Proteomes" id="UP000031512"/>
    </source>
</evidence>
<dbReference type="Gene3D" id="3.90.230.10">
    <property type="entry name" value="Creatinase/methionine aminopeptidase superfamily"/>
    <property type="match status" value="1"/>
</dbReference>
<dbReference type="STRING" id="1537102.L0B2Y0"/>
<keyword evidence="3" id="KW-0479">Metal-binding</keyword>
<evidence type="ECO:0000313" key="9">
    <source>
        <dbReference type="EMBL" id="AFZ81581.1"/>
    </source>
</evidence>
<dbReference type="Gene3D" id="3.40.350.10">
    <property type="entry name" value="Creatinase/prolidase N-terminal domain"/>
    <property type="match status" value="2"/>
</dbReference>
<dbReference type="AlphaFoldDB" id="L0B2Y0"/>
<dbReference type="GO" id="GO:0070006">
    <property type="term" value="F:metalloaminopeptidase activity"/>
    <property type="evidence" value="ECO:0007669"/>
    <property type="project" value="InterPro"/>
</dbReference>
<dbReference type="VEuPathDB" id="PiroplasmaDB:BEWA_009950"/>
<dbReference type="InterPro" id="IPR032416">
    <property type="entry name" value="Peptidase_M24_C"/>
</dbReference>
<reference evidence="9 10" key="1">
    <citation type="journal article" date="2012" name="BMC Genomics">
        <title>Comparative genomic analysis and phylogenetic position of Theileria equi.</title>
        <authorList>
            <person name="Kappmeyer L.S."/>
            <person name="Thiagarajan M."/>
            <person name="Herndon D.R."/>
            <person name="Ramsay J.D."/>
            <person name="Caler E."/>
            <person name="Djikeng A."/>
            <person name="Gillespie J.J."/>
            <person name="Lau A.O."/>
            <person name="Roalson E.H."/>
            <person name="Silva J.C."/>
            <person name="Silva M.G."/>
            <person name="Suarez C.E."/>
            <person name="Ueti M.W."/>
            <person name="Nene V.M."/>
            <person name="Mealey R.H."/>
            <person name="Knowles D.P."/>
            <person name="Brayton K.A."/>
        </authorList>
    </citation>
    <scope>NUCLEOTIDE SEQUENCE [LARGE SCALE GENOMIC DNA]</scope>
    <source>
        <strain evidence="9 10">WA</strain>
    </source>
</reference>
<dbReference type="FunFam" id="3.90.230.10:FF:000007">
    <property type="entry name" value="Xaa-Pro aminopeptidase P"/>
    <property type="match status" value="1"/>
</dbReference>
<protein>
    <submittedName>
        <fullName evidence="9">Peptidase, putative</fullName>
        <ecNumber evidence="9">3.4.11.9</ecNumber>
    </submittedName>
</protein>
<dbReference type="GO" id="GO:0005737">
    <property type="term" value="C:cytoplasm"/>
    <property type="evidence" value="ECO:0007669"/>
    <property type="project" value="UniProtKB-ARBA"/>
</dbReference>
<dbReference type="Pfam" id="PF16189">
    <property type="entry name" value="Creatinase_N_2"/>
    <property type="match status" value="1"/>
</dbReference>
<dbReference type="InterPro" id="IPR029149">
    <property type="entry name" value="Creatin/AminoP/Spt16_N"/>
</dbReference>
<dbReference type="eggNOG" id="KOG2413">
    <property type="taxonomic scope" value="Eukaryota"/>
</dbReference>
<comment type="similarity">
    <text evidence="2">Belongs to the peptidase M24B family.</text>
</comment>
<dbReference type="PANTHER" id="PTHR43763">
    <property type="entry name" value="XAA-PRO AMINOPEPTIDASE 1"/>
    <property type="match status" value="1"/>
</dbReference>
<feature type="domain" description="Peptidase M24 C-terminal" evidence="8">
    <location>
        <begin position="567"/>
        <end position="634"/>
    </location>
</feature>
<feature type="domain" description="Peptidase M24" evidence="6">
    <location>
        <begin position="333"/>
        <end position="555"/>
    </location>
</feature>
<keyword evidence="9" id="KW-0645">Protease</keyword>